<dbReference type="InterPro" id="IPR020904">
    <property type="entry name" value="Sc_DH/Rdtase_CS"/>
</dbReference>
<keyword evidence="8" id="KW-0444">Lipid biosynthesis</keyword>
<feature type="binding site" evidence="7">
    <location>
        <begin position="13"/>
        <end position="16"/>
    </location>
    <ligand>
        <name>NADP(+)</name>
        <dbReference type="ChEBI" id="CHEBI:58349"/>
    </ligand>
</feature>
<dbReference type="PRINTS" id="PR00081">
    <property type="entry name" value="GDHRDH"/>
</dbReference>
<feature type="binding site" evidence="7">
    <location>
        <position position="189"/>
    </location>
    <ligand>
        <name>NADP(+)</name>
        <dbReference type="ChEBI" id="CHEBI:58349"/>
    </ligand>
</feature>
<evidence type="ECO:0000256" key="7">
    <source>
        <dbReference type="PIRSR" id="PIRSR611284-2"/>
    </source>
</evidence>
<dbReference type="NCBIfam" id="NF005559">
    <property type="entry name" value="PRK07231.1"/>
    <property type="match status" value="1"/>
</dbReference>
<keyword evidence="8" id="KW-0275">Fatty acid biosynthesis</keyword>
<dbReference type="NCBIfam" id="NF009466">
    <property type="entry name" value="PRK12826.1-2"/>
    <property type="match status" value="1"/>
</dbReference>
<comment type="pathway">
    <text evidence="8">Lipid metabolism; fatty acid biosynthesis.</text>
</comment>
<feature type="active site" description="Proton acceptor" evidence="6">
    <location>
        <position position="156"/>
    </location>
</feature>
<dbReference type="PANTHER" id="PTHR42879:SF2">
    <property type="entry name" value="3-OXOACYL-[ACYL-CARRIER-PROTEIN] REDUCTASE FABG"/>
    <property type="match status" value="1"/>
</dbReference>
<evidence type="ECO:0000256" key="3">
    <source>
        <dbReference type="ARBA" id="ARBA00022857"/>
    </source>
</evidence>
<keyword evidence="8" id="KW-0443">Lipid metabolism</keyword>
<dbReference type="Proteomes" id="UP000712007">
    <property type="component" value="Unassembled WGS sequence"/>
</dbReference>
<keyword evidence="8" id="KW-0276">Fatty acid metabolism</keyword>
<comment type="function">
    <text evidence="1 8">Catalyzes the NADPH-dependent reduction of beta-ketoacyl-ACP substrates to beta-hydroxyacyl-ACP products, the first reductive step in the elongation cycle of fatty acid biosynthesis.</text>
</comment>
<reference evidence="10" key="1">
    <citation type="submission" date="2020-10" db="EMBL/GenBank/DDBJ databases">
        <authorList>
            <person name="Gilroy R."/>
        </authorList>
    </citation>
    <scope>NUCLEOTIDE SEQUENCE</scope>
    <source>
        <strain evidence="10">3924</strain>
    </source>
</reference>
<dbReference type="EC" id="1.1.1.100" evidence="8"/>
<dbReference type="GO" id="GO:0004316">
    <property type="term" value="F:3-oxoacyl-[acyl-carrier-protein] reductase (NADPH) activity"/>
    <property type="evidence" value="ECO:0007669"/>
    <property type="project" value="UniProtKB-UniRule"/>
</dbReference>
<dbReference type="InterPro" id="IPR002347">
    <property type="entry name" value="SDR_fam"/>
</dbReference>
<dbReference type="AlphaFoldDB" id="A0A940DK12"/>
<feature type="binding site" evidence="7">
    <location>
        <begin position="156"/>
        <end position="160"/>
    </location>
    <ligand>
        <name>NADP(+)</name>
        <dbReference type="ChEBI" id="CHEBI:58349"/>
    </ligand>
</feature>
<dbReference type="EMBL" id="JADIMV010000092">
    <property type="protein sequence ID" value="MBO8440065.1"/>
    <property type="molecule type" value="Genomic_DNA"/>
</dbReference>
<name>A0A940DK12_9BACT</name>
<sequence length="248" mass="26347">MKLLEGKVALITGAARGIGKAIALKYASEGADIAFTDLNIDDNAKATEAEIAALGVRVKGYASNAANYEETHKVVEQIHKDFGHIDILVNNAGITKDGLIMRMNEQQWDAVINVNLKSAFNFIHAITPIMMRQRGGSIINMSSVVGVSGNAGQCNYSASKAGMIGLAKSTAKELGSRGIRANCIAPGFIITDMTNQLSDEVKEQWAKTIPLRRGGTPEDVANVATFLASDLSSYVSGQVIHCCGGMNM</sequence>
<evidence type="ECO:0000259" key="9">
    <source>
        <dbReference type="SMART" id="SM00822"/>
    </source>
</evidence>
<accession>A0A940DK12</accession>
<dbReference type="InterPro" id="IPR057326">
    <property type="entry name" value="KR_dom"/>
</dbReference>
<dbReference type="PRINTS" id="PR00080">
    <property type="entry name" value="SDRFAMILY"/>
</dbReference>
<evidence type="ECO:0000256" key="1">
    <source>
        <dbReference type="ARBA" id="ARBA00002607"/>
    </source>
</evidence>
<proteinExistence type="inferred from homology"/>
<dbReference type="Pfam" id="PF13561">
    <property type="entry name" value="adh_short_C2"/>
    <property type="match status" value="1"/>
</dbReference>
<comment type="similarity">
    <text evidence="2 8">Belongs to the short-chain dehydrogenases/reductases (SDR) family.</text>
</comment>
<keyword evidence="3 7" id="KW-0521">NADP</keyword>
<evidence type="ECO:0000256" key="5">
    <source>
        <dbReference type="ARBA" id="ARBA00048508"/>
    </source>
</evidence>
<dbReference type="InterPro" id="IPR050259">
    <property type="entry name" value="SDR"/>
</dbReference>
<evidence type="ECO:0000256" key="2">
    <source>
        <dbReference type="ARBA" id="ARBA00006484"/>
    </source>
</evidence>
<evidence type="ECO:0000256" key="8">
    <source>
        <dbReference type="RuleBase" id="RU366074"/>
    </source>
</evidence>
<dbReference type="InterPro" id="IPR011284">
    <property type="entry name" value="3oxo_ACP_reduc"/>
</dbReference>
<dbReference type="SMART" id="SM00822">
    <property type="entry name" value="PKS_KR"/>
    <property type="match status" value="1"/>
</dbReference>
<protein>
    <recommendedName>
        <fullName evidence="8">3-oxoacyl-[acyl-carrier-protein] reductase</fullName>
        <ecNumber evidence="8">1.1.1.100</ecNumber>
    </recommendedName>
</protein>
<dbReference type="SUPFAM" id="SSF51735">
    <property type="entry name" value="NAD(P)-binding Rossmann-fold domains"/>
    <property type="match status" value="1"/>
</dbReference>
<evidence type="ECO:0000313" key="11">
    <source>
        <dbReference type="Proteomes" id="UP000712007"/>
    </source>
</evidence>
<dbReference type="PROSITE" id="PS00061">
    <property type="entry name" value="ADH_SHORT"/>
    <property type="match status" value="1"/>
</dbReference>
<dbReference type="CDD" id="cd05333">
    <property type="entry name" value="BKR_SDR_c"/>
    <property type="match status" value="1"/>
</dbReference>
<gene>
    <name evidence="10" type="primary">fabG</name>
    <name evidence="10" type="ORF">IAC51_05380</name>
</gene>
<comment type="subunit">
    <text evidence="8">Homotetramer.</text>
</comment>
<keyword evidence="4 8" id="KW-0560">Oxidoreductase</keyword>
<evidence type="ECO:0000256" key="6">
    <source>
        <dbReference type="PIRSR" id="PIRSR611284-1"/>
    </source>
</evidence>
<comment type="caution">
    <text evidence="10">The sequence shown here is derived from an EMBL/GenBank/DDBJ whole genome shotgun (WGS) entry which is preliminary data.</text>
</comment>
<reference evidence="10" key="2">
    <citation type="journal article" date="2021" name="PeerJ">
        <title>Extensive microbial diversity within the chicken gut microbiome revealed by metagenomics and culture.</title>
        <authorList>
            <person name="Gilroy R."/>
            <person name="Ravi A."/>
            <person name="Getino M."/>
            <person name="Pursley I."/>
            <person name="Horton D.L."/>
            <person name="Alikhan N.F."/>
            <person name="Baker D."/>
            <person name="Gharbi K."/>
            <person name="Hall N."/>
            <person name="Watson M."/>
            <person name="Adriaenssens E.M."/>
            <person name="Foster-Nyarko E."/>
            <person name="Jarju S."/>
            <person name="Secka A."/>
            <person name="Antonio M."/>
            <person name="Oren A."/>
            <person name="Chaudhuri R.R."/>
            <person name="La Ragione R."/>
            <person name="Hildebrand F."/>
            <person name="Pallen M.J."/>
        </authorList>
    </citation>
    <scope>NUCLEOTIDE SEQUENCE</scope>
    <source>
        <strain evidence="10">3924</strain>
    </source>
</reference>
<dbReference type="Gene3D" id="3.40.50.720">
    <property type="entry name" value="NAD(P)-binding Rossmann-like Domain"/>
    <property type="match status" value="1"/>
</dbReference>
<evidence type="ECO:0000313" key="10">
    <source>
        <dbReference type="EMBL" id="MBO8440065.1"/>
    </source>
</evidence>
<dbReference type="FunFam" id="3.40.50.720:FF:000115">
    <property type="entry name" value="3-oxoacyl-[acyl-carrier-protein] reductase FabG"/>
    <property type="match status" value="1"/>
</dbReference>
<dbReference type="PANTHER" id="PTHR42879">
    <property type="entry name" value="3-OXOACYL-(ACYL-CARRIER-PROTEIN) REDUCTASE"/>
    <property type="match status" value="1"/>
</dbReference>
<comment type="catalytic activity">
    <reaction evidence="5 8">
        <text>a (3R)-hydroxyacyl-[ACP] + NADP(+) = a 3-oxoacyl-[ACP] + NADPH + H(+)</text>
        <dbReference type="Rhea" id="RHEA:17397"/>
        <dbReference type="Rhea" id="RHEA-COMP:9916"/>
        <dbReference type="Rhea" id="RHEA-COMP:9945"/>
        <dbReference type="ChEBI" id="CHEBI:15378"/>
        <dbReference type="ChEBI" id="CHEBI:57783"/>
        <dbReference type="ChEBI" id="CHEBI:58349"/>
        <dbReference type="ChEBI" id="CHEBI:78776"/>
        <dbReference type="ChEBI" id="CHEBI:78827"/>
        <dbReference type="EC" id="1.1.1.100"/>
    </reaction>
</comment>
<dbReference type="NCBIfam" id="TIGR01830">
    <property type="entry name" value="3oxo_ACP_reduc"/>
    <property type="match status" value="1"/>
</dbReference>
<feature type="domain" description="Ketoreductase" evidence="9">
    <location>
        <begin position="7"/>
        <end position="187"/>
    </location>
</feature>
<dbReference type="GO" id="GO:0006633">
    <property type="term" value="P:fatty acid biosynthetic process"/>
    <property type="evidence" value="ECO:0007669"/>
    <property type="project" value="UniProtKB-KW"/>
</dbReference>
<dbReference type="InterPro" id="IPR036291">
    <property type="entry name" value="NAD(P)-bd_dom_sf"/>
</dbReference>
<organism evidence="10 11">
    <name type="scientific">Candidatus Aphodosoma intestinipullorum</name>
    <dbReference type="NCBI Taxonomy" id="2840674"/>
    <lineage>
        <taxon>Bacteria</taxon>
        <taxon>Pseudomonadati</taxon>
        <taxon>Bacteroidota</taxon>
        <taxon>Bacteroidia</taxon>
        <taxon>Bacteroidales</taxon>
        <taxon>Candidatus Aphodosoma</taxon>
    </lineage>
</organism>
<feature type="binding site" evidence="7">
    <location>
        <position position="91"/>
    </location>
    <ligand>
        <name>NADP(+)</name>
        <dbReference type="ChEBI" id="CHEBI:58349"/>
    </ligand>
</feature>
<dbReference type="GO" id="GO:0051287">
    <property type="term" value="F:NAD binding"/>
    <property type="evidence" value="ECO:0007669"/>
    <property type="project" value="UniProtKB-UniRule"/>
</dbReference>
<evidence type="ECO:0000256" key="4">
    <source>
        <dbReference type="ARBA" id="ARBA00023002"/>
    </source>
</evidence>